<comment type="caution">
    <text evidence="2">The sequence shown here is derived from an EMBL/GenBank/DDBJ whole genome shotgun (WGS) entry which is preliminary data.</text>
</comment>
<feature type="region of interest" description="Disordered" evidence="1">
    <location>
        <begin position="89"/>
        <end position="145"/>
    </location>
</feature>
<dbReference type="Proteomes" id="UP000632154">
    <property type="component" value="Unassembled WGS sequence"/>
</dbReference>
<accession>A0ABQ3KAR2</accession>
<feature type="compositionally biased region" description="Polar residues" evidence="1">
    <location>
        <begin position="112"/>
        <end position="123"/>
    </location>
</feature>
<sequence length="145" mass="15815">MAQVITIPIESFTWFNRRGTDRKASGVCGRAGPKGGFDIAIRAIHDTAEGQHSNYEIGSNLRHEPHGSPVKLQIAGRPLIWQERGICETDTTAKSERRSPPQHGPGSGFHAMSQTGNVGSQVAQFGRESIELSDGGRQVVRERLQ</sequence>
<evidence type="ECO:0000313" key="2">
    <source>
        <dbReference type="EMBL" id="GHG10504.1"/>
    </source>
</evidence>
<gene>
    <name evidence="2" type="ORF">GCM10017783_23690</name>
</gene>
<reference evidence="3" key="1">
    <citation type="journal article" date="2019" name="Int. J. Syst. Evol. Microbiol.">
        <title>The Global Catalogue of Microorganisms (GCM) 10K type strain sequencing project: providing services to taxonomists for standard genome sequencing and annotation.</title>
        <authorList>
            <consortium name="The Broad Institute Genomics Platform"/>
            <consortium name="The Broad Institute Genome Sequencing Center for Infectious Disease"/>
            <person name="Wu L."/>
            <person name="Ma J."/>
        </authorList>
    </citation>
    <scope>NUCLEOTIDE SEQUENCE [LARGE SCALE GENOMIC DNA]</scope>
    <source>
        <strain evidence="3">CGMCC 1.18439</strain>
    </source>
</reference>
<feature type="compositionally biased region" description="Basic and acidic residues" evidence="1">
    <location>
        <begin position="89"/>
        <end position="99"/>
    </location>
</feature>
<evidence type="ECO:0000313" key="3">
    <source>
        <dbReference type="Proteomes" id="UP000632154"/>
    </source>
</evidence>
<evidence type="ECO:0000256" key="1">
    <source>
        <dbReference type="SAM" id="MobiDB-lite"/>
    </source>
</evidence>
<keyword evidence="3" id="KW-1185">Reference proteome</keyword>
<proteinExistence type="predicted"/>
<dbReference type="EMBL" id="BNAL01000042">
    <property type="protein sequence ID" value="GHG10504.1"/>
    <property type="molecule type" value="Genomic_DNA"/>
</dbReference>
<organism evidence="2 3">
    <name type="scientific">Deinococcus piscis</name>
    <dbReference type="NCBI Taxonomy" id="394230"/>
    <lineage>
        <taxon>Bacteria</taxon>
        <taxon>Thermotogati</taxon>
        <taxon>Deinococcota</taxon>
        <taxon>Deinococci</taxon>
        <taxon>Deinococcales</taxon>
        <taxon>Deinococcaceae</taxon>
        <taxon>Deinococcus</taxon>
    </lineage>
</organism>
<name>A0ABQ3KAR2_9DEIO</name>
<protein>
    <submittedName>
        <fullName evidence="2">Uncharacterized protein</fullName>
    </submittedName>
</protein>